<dbReference type="EMBL" id="JACHVA010000126">
    <property type="protein sequence ID" value="MBC2603449.1"/>
    <property type="molecule type" value="Genomic_DNA"/>
</dbReference>
<dbReference type="RefSeq" id="WP_185694075.1">
    <property type="nucleotide sequence ID" value="NZ_JACHVA010000126.1"/>
</dbReference>
<evidence type="ECO:0000313" key="6">
    <source>
        <dbReference type="Proteomes" id="UP000525652"/>
    </source>
</evidence>
<dbReference type="PANTHER" id="PTHR43103">
    <property type="entry name" value="NUCLEOSIDE-DIPHOSPHATE-SUGAR EPIMERASE"/>
    <property type="match status" value="1"/>
</dbReference>
<dbReference type="InterPro" id="IPR036291">
    <property type="entry name" value="NAD(P)-bd_dom_sf"/>
</dbReference>
<keyword evidence="2" id="KW-0560">Oxidoreductase</keyword>
<dbReference type="GO" id="GO:0016491">
    <property type="term" value="F:oxidoreductase activity"/>
    <property type="evidence" value="ECO:0007669"/>
    <property type="project" value="UniProtKB-KW"/>
</dbReference>
<dbReference type="Gene3D" id="3.40.50.720">
    <property type="entry name" value="NAD(P)-binding Rossmann-like Domain"/>
    <property type="match status" value="1"/>
</dbReference>
<name>A0A7X1B0Q5_9BACT</name>
<keyword evidence="6" id="KW-1185">Reference proteome</keyword>
<reference evidence="5 6" key="1">
    <citation type="submission" date="2020-07" db="EMBL/GenBank/DDBJ databases">
        <authorList>
            <person name="Feng X."/>
        </authorList>
    </citation>
    <scope>NUCLEOTIDE SEQUENCE [LARGE SCALE GENOMIC DNA]</scope>
    <source>
        <strain evidence="5 6">JCM14086</strain>
    </source>
</reference>
<comment type="caution">
    <text evidence="5">The sequence shown here is derived from an EMBL/GenBank/DDBJ whole genome shotgun (WGS) entry which is preliminary data.</text>
</comment>
<dbReference type="AlphaFoldDB" id="A0A7X1B0Q5"/>
<comment type="similarity">
    <text evidence="1">Belongs to the NAD(P)-dependent epimerase/dehydratase family.</text>
</comment>
<protein>
    <submittedName>
        <fullName evidence="5">NAD(P)-dependent oxidoreductase</fullName>
    </submittedName>
</protein>
<dbReference type="Proteomes" id="UP000525652">
    <property type="component" value="Unassembled WGS sequence"/>
</dbReference>
<evidence type="ECO:0000313" key="5">
    <source>
        <dbReference type="EMBL" id="MBC2603449.1"/>
    </source>
</evidence>
<dbReference type="PANTHER" id="PTHR43103:SF5">
    <property type="entry name" value="4-EPIMERASE, PUTATIVE (AFU_ORTHOLOGUE AFUA_7G00360)-RELATED"/>
    <property type="match status" value="1"/>
</dbReference>
<accession>A0A7X1B0Q5</accession>
<dbReference type="SUPFAM" id="SSF51735">
    <property type="entry name" value="NAD(P)-binding Rossmann-fold domains"/>
    <property type="match status" value="1"/>
</dbReference>
<evidence type="ECO:0000256" key="3">
    <source>
        <dbReference type="ARBA" id="ARBA00023027"/>
    </source>
</evidence>
<evidence type="ECO:0000259" key="4">
    <source>
        <dbReference type="Pfam" id="PF01370"/>
    </source>
</evidence>
<evidence type="ECO:0000256" key="2">
    <source>
        <dbReference type="ARBA" id="ARBA00023002"/>
    </source>
</evidence>
<evidence type="ECO:0000256" key="1">
    <source>
        <dbReference type="ARBA" id="ARBA00007637"/>
    </source>
</evidence>
<gene>
    <name evidence="5" type="ORF">H5P30_16825</name>
</gene>
<dbReference type="InterPro" id="IPR001509">
    <property type="entry name" value="Epimerase_deHydtase"/>
</dbReference>
<feature type="domain" description="NAD-dependent epimerase/dehydratase" evidence="4">
    <location>
        <begin position="4"/>
        <end position="178"/>
    </location>
</feature>
<dbReference type="Pfam" id="PF01370">
    <property type="entry name" value="Epimerase"/>
    <property type="match status" value="1"/>
</dbReference>
<keyword evidence="3" id="KW-0520">NAD</keyword>
<sequence>MSTILLTGANGFLGQALLEDLTANHHVVTLCRQELPAGPNRSHYRGLFSSPDDLAQLDAHSIDAVVHLAAVTGGCSESDGMRVNVEGTRILMRSLIDQGCRKFVNASSIAVVGLESPDFCPLSLPVPDEHPCLDQHGYGFSKYLMEELTRYYSRQIPALDVINLRLAAIYPDEQPPPKVNSSKPTPWSIATLTQMSRSQAVSAFVRAVESPHRPGVRIINTTSRQSWTEGPTLELLRQWWGETSLLEPLESSENSHPALFDNSSLERELQLSL</sequence>
<organism evidence="5 6">
    <name type="scientific">Puniceicoccus vermicola</name>
    <dbReference type="NCBI Taxonomy" id="388746"/>
    <lineage>
        <taxon>Bacteria</taxon>
        <taxon>Pseudomonadati</taxon>
        <taxon>Verrucomicrobiota</taxon>
        <taxon>Opitutia</taxon>
        <taxon>Puniceicoccales</taxon>
        <taxon>Puniceicoccaceae</taxon>
        <taxon>Puniceicoccus</taxon>
    </lineage>
</organism>
<proteinExistence type="inferred from homology"/>